<feature type="domain" description="FIST C-domain" evidence="2">
    <location>
        <begin position="234"/>
        <end position="364"/>
    </location>
</feature>
<dbReference type="InterPro" id="IPR019494">
    <property type="entry name" value="FIST_C"/>
</dbReference>
<dbReference type="Pfam" id="PF10442">
    <property type="entry name" value="FIST_C"/>
    <property type="match status" value="1"/>
</dbReference>
<dbReference type="Pfam" id="PF08495">
    <property type="entry name" value="FIST"/>
    <property type="match status" value="1"/>
</dbReference>
<dbReference type="EMBL" id="SLZU01000005">
    <property type="protein sequence ID" value="TCS64483.1"/>
    <property type="molecule type" value="Genomic_DNA"/>
</dbReference>
<evidence type="ECO:0000313" key="4">
    <source>
        <dbReference type="Proteomes" id="UP000295696"/>
    </source>
</evidence>
<reference evidence="3 4" key="1">
    <citation type="submission" date="2019-03" db="EMBL/GenBank/DDBJ databases">
        <title>Genomic Encyclopedia of Type Strains, Phase IV (KMG-IV): sequencing the most valuable type-strain genomes for metagenomic binning, comparative biology and taxonomic classification.</title>
        <authorList>
            <person name="Goeker M."/>
        </authorList>
    </citation>
    <scope>NUCLEOTIDE SEQUENCE [LARGE SCALE GENOMIC DNA]</scope>
    <source>
        <strain evidence="3 4">DSM 104836</strain>
    </source>
</reference>
<dbReference type="RefSeq" id="WP_132244232.1">
    <property type="nucleotide sequence ID" value="NZ_CBDUOC010000067.1"/>
</dbReference>
<dbReference type="SMART" id="SM01204">
    <property type="entry name" value="FIST_C"/>
    <property type="match status" value="1"/>
</dbReference>
<comment type="caution">
    <text evidence="3">The sequence shown here is derived from an EMBL/GenBank/DDBJ whole genome shotgun (WGS) entry which is preliminary data.</text>
</comment>
<dbReference type="Proteomes" id="UP000295696">
    <property type="component" value="Unassembled WGS sequence"/>
</dbReference>
<dbReference type="PANTHER" id="PTHR40252:SF2">
    <property type="entry name" value="BLR0328 PROTEIN"/>
    <property type="match status" value="1"/>
</dbReference>
<dbReference type="PANTHER" id="PTHR40252">
    <property type="entry name" value="BLR0328 PROTEIN"/>
    <property type="match status" value="1"/>
</dbReference>
<dbReference type="SMART" id="SM00897">
    <property type="entry name" value="FIST"/>
    <property type="match status" value="1"/>
</dbReference>
<accession>A0A4R3JGQ2</accession>
<evidence type="ECO:0000259" key="1">
    <source>
        <dbReference type="SMART" id="SM00897"/>
    </source>
</evidence>
<keyword evidence="4" id="KW-1185">Reference proteome</keyword>
<feature type="domain" description="FIST" evidence="1">
    <location>
        <begin position="36"/>
        <end position="233"/>
    </location>
</feature>
<proteinExistence type="predicted"/>
<evidence type="ECO:0008006" key="5">
    <source>
        <dbReference type="Google" id="ProtNLM"/>
    </source>
</evidence>
<dbReference type="OrthoDB" id="9807948at2"/>
<gene>
    <name evidence="3" type="ORF">EDD52_10543</name>
</gene>
<sequence>MRDNVNGPRYVNVVHSCSADAGQAVTEIVAQIALEKTRFVLVFIPSTMEPCDVAEALDRALGGVPAFGCTTAGQITPDGYAHNSLLMIAFPARHFRCASILYDQLDPMSIEDIVSATTKHAMRFRHSEGWERFALLFTDGLSNQEDILASTLEAALGDLPIFGGSAGDGLAFERTYVLHKGRFHANAAVLLLLETNLEFRGLTFDHFLPTDTQLVISDANPEKRVVYEINGAPAAQEYARLVGCPVEELCPEIFAENPLLVLHKQRHYVRAISDVTDGQGLSFMAAIDDGLIMTLGRGKEILNTLRTGLDQRNDSGQTPDFVLGFDCVLRRLEIEQKGLADLVSERFHEHHVFGFNTYGEQHRGLHMNQTFVGVAFFGPERRHLT</sequence>
<protein>
    <recommendedName>
        <fullName evidence="5">FIST-like protein</fullName>
    </recommendedName>
</protein>
<name>A0A4R3JGQ2_9RHOB</name>
<organism evidence="3 4">
    <name type="scientific">Primorskyibacter sedentarius</name>
    <dbReference type="NCBI Taxonomy" id="745311"/>
    <lineage>
        <taxon>Bacteria</taxon>
        <taxon>Pseudomonadati</taxon>
        <taxon>Pseudomonadota</taxon>
        <taxon>Alphaproteobacteria</taxon>
        <taxon>Rhodobacterales</taxon>
        <taxon>Roseobacteraceae</taxon>
        <taxon>Primorskyibacter</taxon>
    </lineage>
</organism>
<dbReference type="AlphaFoldDB" id="A0A4R3JGQ2"/>
<evidence type="ECO:0000313" key="3">
    <source>
        <dbReference type="EMBL" id="TCS64483.1"/>
    </source>
</evidence>
<evidence type="ECO:0000259" key="2">
    <source>
        <dbReference type="SMART" id="SM01204"/>
    </source>
</evidence>
<dbReference type="InterPro" id="IPR013702">
    <property type="entry name" value="FIST_domain_N"/>
</dbReference>